<name>A0A8S1RCV5_9CILI</name>
<dbReference type="PANTHER" id="PTHR33706">
    <property type="entry name" value="MORN VARIANT REPEAT PROTEIN"/>
    <property type="match status" value="1"/>
</dbReference>
<dbReference type="EMBL" id="CAJJDN010000165">
    <property type="protein sequence ID" value="CAD8126111.1"/>
    <property type="molecule type" value="Genomic_DNA"/>
</dbReference>
<evidence type="ECO:0008006" key="4">
    <source>
        <dbReference type="Google" id="ProtNLM"/>
    </source>
</evidence>
<dbReference type="AlphaFoldDB" id="A0A8S1RCV5"/>
<feature type="transmembrane region" description="Helical" evidence="1">
    <location>
        <begin position="191"/>
        <end position="216"/>
    </location>
</feature>
<keyword evidence="1" id="KW-0472">Membrane</keyword>
<accession>A0A8S1RCV5</accession>
<keyword evidence="1" id="KW-1133">Transmembrane helix</keyword>
<comment type="caution">
    <text evidence="2">The sequence shown here is derived from an EMBL/GenBank/DDBJ whole genome shotgun (WGS) entry which is preliminary data.</text>
</comment>
<evidence type="ECO:0000313" key="3">
    <source>
        <dbReference type="Proteomes" id="UP000692954"/>
    </source>
</evidence>
<dbReference type="PANTHER" id="PTHR33706:SF1">
    <property type="entry name" value="TPR REPEAT PROTEIN"/>
    <property type="match status" value="1"/>
</dbReference>
<evidence type="ECO:0000313" key="2">
    <source>
        <dbReference type="EMBL" id="CAD8126111.1"/>
    </source>
</evidence>
<evidence type="ECO:0000256" key="1">
    <source>
        <dbReference type="SAM" id="Phobius"/>
    </source>
</evidence>
<reference evidence="2" key="1">
    <citation type="submission" date="2021-01" db="EMBL/GenBank/DDBJ databases">
        <authorList>
            <consortium name="Genoscope - CEA"/>
            <person name="William W."/>
        </authorList>
    </citation>
    <scope>NUCLEOTIDE SEQUENCE</scope>
</reference>
<organism evidence="2 3">
    <name type="scientific">Paramecium sonneborni</name>
    <dbReference type="NCBI Taxonomy" id="65129"/>
    <lineage>
        <taxon>Eukaryota</taxon>
        <taxon>Sar</taxon>
        <taxon>Alveolata</taxon>
        <taxon>Ciliophora</taxon>
        <taxon>Intramacronucleata</taxon>
        <taxon>Oligohymenophorea</taxon>
        <taxon>Peniculida</taxon>
        <taxon>Parameciidae</taxon>
        <taxon>Paramecium</taxon>
    </lineage>
</organism>
<keyword evidence="3" id="KW-1185">Reference proteome</keyword>
<protein>
    <recommendedName>
        <fullName evidence="4">Transmembrane protein</fullName>
    </recommendedName>
</protein>
<dbReference type="Proteomes" id="UP000692954">
    <property type="component" value="Unassembled WGS sequence"/>
</dbReference>
<gene>
    <name evidence="2" type="ORF">PSON_ATCC_30995.1.T1650003</name>
</gene>
<keyword evidence="1" id="KW-0812">Transmembrane</keyword>
<sequence length="286" mass="33983">MGYFLLRVIREKIIKDIQQIYQQQSGGGYYQEGTGSTKMRRWIELQDGFNNYSQVIYNGDFQNGKKVGIWSIFYRKMRQNLSSCNIITYTNLLVVVDLIVMEVSLECGLNYKMNLIIILKVDGIFCIGSTMRKNFNRCYILFSLNMLLVVEDQMTRNVIGLRQGDGFNLIKNLGIILSQLNMENIKMIRNLVIGILFIERMIKILLCKSFIFYYLLIFRLNFKISLTQIQLQIFRLFNILYNSNNKFNLSNITNLKFRRKKLRIFKLKFIQNLSQKSIFQRIYRQF</sequence>
<proteinExistence type="predicted"/>